<keyword evidence="4" id="KW-0808">Transferase</keyword>
<reference evidence="11" key="1">
    <citation type="submission" date="2016-11" db="EMBL/GenBank/DDBJ databases">
        <authorList>
            <person name="Shukria A."/>
            <person name="Stevens D.C."/>
        </authorList>
    </citation>
    <scope>NUCLEOTIDE SEQUENCE [LARGE SCALE GENOMIC DNA]</scope>
    <source>
        <strain evidence="11">Cbfe23</strain>
    </source>
</reference>
<dbReference type="CDD" id="cd00082">
    <property type="entry name" value="HisKA"/>
    <property type="match status" value="1"/>
</dbReference>
<protein>
    <recommendedName>
        <fullName evidence="2">histidine kinase</fullName>
        <ecNumber evidence="2">2.7.13.3</ecNumber>
    </recommendedName>
</protein>
<dbReference type="PROSITE" id="PS50110">
    <property type="entry name" value="RESPONSE_REGULATORY"/>
    <property type="match status" value="1"/>
</dbReference>
<dbReference type="Gene3D" id="1.10.287.130">
    <property type="match status" value="1"/>
</dbReference>
<dbReference type="Gene3D" id="3.40.50.2300">
    <property type="match status" value="1"/>
</dbReference>
<organism evidence="10 11">
    <name type="scientific">Cystobacter ferrugineus</name>
    <dbReference type="NCBI Taxonomy" id="83449"/>
    <lineage>
        <taxon>Bacteria</taxon>
        <taxon>Pseudomonadati</taxon>
        <taxon>Myxococcota</taxon>
        <taxon>Myxococcia</taxon>
        <taxon>Myxococcales</taxon>
        <taxon>Cystobacterineae</taxon>
        <taxon>Archangiaceae</taxon>
        <taxon>Cystobacter</taxon>
    </lineage>
</organism>
<feature type="domain" description="Histidine kinase" evidence="8">
    <location>
        <begin position="480"/>
        <end position="694"/>
    </location>
</feature>
<dbReference type="SMART" id="SM00387">
    <property type="entry name" value="HATPase_c"/>
    <property type="match status" value="1"/>
</dbReference>
<evidence type="ECO:0000256" key="4">
    <source>
        <dbReference type="ARBA" id="ARBA00022679"/>
    </source>
</evidence>
<dbReference type="AlphaFoldDB" id="A0A1L9BET5"/>
<gene>
    <name evidence="10" type="ORF">BON30_07410</name>
</gene>
<evidence type="ECO:0000256" key="7">
    <source>
        <dbReference type="SAM" id="Coils"/>
    </source>
</evidence>
<dbReference type="Proteomes" id="UP000182229">
    <property type="component" value="Unassembled WGS sequence"/>
</dbReference>
<dbReference type="InterPro" id="IPR003661">
    <property type="entry name" value="HisK_dim/P_dom"/>
</dbReference>
<dbReference type="InterPro" id="IPR013656">
    <property type="entry name" value="PAS_4"/>
</dbReference>
<evidence type="ECO:0000313" key="10">
    <source>
        <dbReference type="EMBL" id="OJH40761.1"/>
    </source>
</evidence>
<dbReference type="SUPFAM" id="SSF47384">
    <property type="entry name" value="Homodimeric domain of signal transducing histidine kinase"/>
    <property type="match status" value="1"/>
</dbReference>
<dbReference type="InterPro" id="IPR035965">
    <property type="entry name" value="PAS-like_dom_sf"/>
</dbReference>
<evidence type="ECO:0000256" key="3">
    <source>
        <dbReference type="ARBA" id="ARBA00022553"/>
    </source>
</evidence>
<dbReference type="InterPro" id="IPR001789">
    <property type="entry name" value="Sig_transdc_resp-reg_receiver"/>
</dbReference>
<dbReference type="STRING" id="83449.BON30_07410"/>
<dbReference type="InterPro" id="IPR005467">
    <property type="entry name" value="His_kinase_dom"/>
</dbReference>
<dbReference type="SUPFAM" id="SSF55781">
    <property type="entry name" value="GAF domain-like"/>
    <property type="match status" value="1"/>
</dbReference>
<dbReference type="FunFam" id="3.30.565.10:FF:000006">
    <property type="entry name" value="Sensor histidine kinase WalK"/>
    <property type="match status" value="1"/>
</dbReference>
<evidence type="ECO:0000256" key="1">
    <source>
        <dbReference type="ARBA" id="ARBA00000085"/>
    </source>
</evidence>
<dbReference type="InterPro" id="IPR036890">
    <property type="entry name" value="HATPase_C_sf"/>
</dbReference>
<dbReference type="Pfam" id="PF00512">
    <property type="entry name" value="HisKA"/>
    <property type="match status" value="1"/>
</dbReference>
<dbReference type="SMART" id="SM00388">
    <property type="entry name" value="HisKA"/>
    <property type="match status" value="1"/>
</dbReference>
<proteinExistence type="predicted"/>
<dbReference type="PANTHER" id="PTHR43047">
    <property type="entry name" value="TWO-COMPONENT HISTIDINE PROTEIN KINASE"/>
    <property type="match status" value="1"/>
</dbReference>
<dbReference type="Pfam" id="PF02518">
    <property type="entry name" value="HATPase_c"/>
    <property type="match status" value="1"/>
</dbReference>
<dbReference type="SUPFAM" id="SSF55785">
    <property type="entry name" value="PYP-like sensor domain (PAS domain)"/>
    <property type="match status" value="2"/>
</dbReference>
<keyword evidence="3 6" id="KW-0597">Phosphoprotein</keyword>
<dbReference type="GO" id="GO:0000155">
    <property type="term" value="F:phosphorelay sensor kinase activity"/>
    <property type="evidence" value="ECO:0007669"/>
    <property type="project" value="InterPro"/>
</dbReference>
<evidence type="ECO:0000259" key="8">
    <source>
        <dbReference type="PROSITE" id="PS50109"/>
    </source>
</evidence>
<dbReference type="Pfam" id="PF08448">
    <property type="entry name" value="PAS_4"/>
    <property type="match status" value="1"/>
</dbReference>
<dbReference type="GO" id="GO:0009927">
    <property type="term" value="F:histidine phosphotransfer kinase activity"/>
    <property type="evidence" value="ECO:0007669"/>
    <property type="project" value="TreeGrafter"/>
</dbReference>
<evidence type="ECO:0000256" key="5">
    <source>
        <dbReference type="ARBA" id="ARBA00022777"/>
    </source>
</evidence>
<dbReference type="SMART" id="SM00448">
    <property type="entry name" value="REC"/>
    <property type="match status" value="1"/>
</dbReference>
<accession>A0A1L9BET5</accession>
<dbReference type="Gene3D" id="3.30.565.10">
    <property type="entry name" value="Histidine kinase-like ATPase, C-terminal domain"/>
    <property type="match status" value="1"/>
</dbReference>
<keyword evidence="7" id="KW-0175">Coiled coil</keyword>
<dbReference type="InterPro" id="IPR036097">
    <property type="entry name" value="HisK_dim/P_sf"/>
</dbReference>
<dbReference type="GO" id="GO:0005886">
    <property type="term" value="C:plasma membrane"/>
    <property type="evidence" value="ECO:0007669"/>
    <property type="project" value="TreeGrafter"/>
</dbReference>
<dbReference type="PROSITE" id="PS50109">
    <property type="entry name" value="HIS_KIN"/>
    <property type="match status" value="1"/>
</dbReference>
<reference evidence="10 11" key="2">
    <citation type="submission" date="2016-12" db="EMBL/GenBank/DDBJ databases">
        <title>Draft Genome Sequence of Cystobacter ferrugineus Strain Cbfe23.</title>
        <authorList>
            <person name="Akbar S."/>
            <person name="Dowd S.E."/>
            <person name="Stevens D.C."/>
        </authorList>
    </citation>
    <scope>NUCLEOTIDE SEQUENCE [LARGE SCALE GENOMIC DNA]</scope>
    <source>
        <strain evidence="10 11">Cbfe23</strain>
    </source>
</reference>
<feature type="domain" description="Response regulatory" evidence="9">
    <location>
        <begin position="716"/>
        <end position="834"/>
    </location>
</feature>
<sequence length="841" mass="92064">MDATGHDAGGLEPSTSWLVNGGEMGGRIRAKDWSQTPLGPMESWPPCLRTVVSLCVASPFPILIAWGPRRVMLYNDVFRALGGGPSPHLLGQPLSEYWGPAWTELRDHYDKAFAGQPVILENQPLFRDRGGRLEETFFSGAFSPIRDERGEIAGVWNPLTETTRQVLHERRTRTLGDVALAMANAQTLPEVFTLAARTLEDHARDLPFTLFYVRDTRGSTLRLVSSTGLPPGTAASPALLFSHGDGAGGWPLEEVMRARQPIRVGHLEERFGPLRCGPYPEPPREAVALPIHLPGEEEPTALLLTGVSSRLELNEPYLEFHRLLANAMTTATLQCHARADWVKSRRREEQRAAELEAVIESIPDGVCIADTSGHIRTNRIDPAILGSSGIEEALQRALRGESSTREVYLAQNGGEKQRVIRSATAPVRLRETIVGAVSINVDITERKRAEAEREVLLANEQAARGEAERANRKKDEFLARVSHELATPLVGMRLWLELLQTDESKRTEAIAALTQCTQTQSRIVHDLLDTARALSGKLSVMIEACEPSEPIQAAVADLTPMARQKGLTLEMILQETPLVQADPRRMRQVVSNLLSNAVKFTPPGGRVEVRLEPERGGVCIVVQDTGRGFPSEFQPLLFSPFRQEEEGTTRVNGGLGLGLAIVRQLVELQGGTVWAESPGRDQGAIFTVWLPAHEDTGEPPRAESTNAVALQLEGLRLLLVEDDALTRTAVTSILEHHGARVEAVESVASALSTLASTSGFDALVCDIAMPQEDGYSLIRKVRAMNGPISQVPAAAFTAHMREEDRLQVLEAGFQMHIPKSLEPDQLIAQLRTLVGKPPTKP</sequence>
<keyword evidence="5" id="KW-0418">Kinase</keyword>
<dbReference type="EMBL" id="MPIN01000002">
    <property type="protein sequence ID" value="OJH40761.1"/>
    <property type="molecule type" value="Genomic_DNA"/>
</dbReference>
<dbReference type="OrthoDB" id="5523050at2"/>
<name>A0A1L9BET5_9BACT</name>
<dbReference type="SUPFAM" id="SSF52172">
    <property type="entry name" value="CheY-like"/>
    <property type="match status" value="1"/>
</dbReference>
<evidence type="ECO:0000256" key="6">
    <source>
        <dbReference type="PROSITE-ProRule" id="PRU00169"/>
    </source>
</evidence>
<comment type="catalytic activity">
    <reaction evidence="1">
        <text>ATP + protein L-histidine = ADP + protein N-phospho-L-histidine.</text>
        <dbReference type="EC" id="2.7.13.3"/>
    </reaction>
</comment>
<evidence type="ECO:0000256" key="2">
    <source>
        <dbReference type="ARBA" id="ARBA00012438"/>
    </source>
</evidence>
<dbReference type="Gene3D" id="3.30.450.20">
    <property type="entry name" value="PAS domain"/>
    <property type="match status" value="2"/>
</dbReference>
<dbReference type="PRINTS" id="PR00344">
    <property type="entry name" value="BCTRLSENSOR"/>
</dbReference>
<dbReference type="InterPro" id="IPR011006">
    <property type="entry name" value="CheY-like_superfamily"/>
</dbReference>
<feature type="modified residue" description="4-aspartylphosphate" evidence="6">
    <location>
        <position position="766"/>
    </location>
</feature>
<evidence type="ECO:0000313" key="11">
    <source>
        <dbReference type="Proteomes" id="UP000182229"/>
    </source>
</evidence>
<dbReference type="Pfam" id="PF00072">
    <property type="entry name" value="Response_reg"/>
    <property type="match status" value="1"/>
</dbReference>
<dbReference type="PANTHER" id="PTHR43047:SF72">
    <property type="entry name" value="OSMOSENSING HISTIDINE PROTEIN KINASE SLN1"/>
    <property type="match status" value="1"/>
</dbReference>
<evidence type="ECO:0000259" key="9">
    <source>
        <dbReference type="PROSITE" id="PS50110"/>
    </source>
</evidence>
<dbReference type="InterPro" id="IPR004358">
    <property type="entry name" value="Sig_transdc_His_kin-like_C"/>
</dbReference>
<dbReference type="SUPFAM" id="SSF55874">
    <property type="entry name" value="ATPase domain of HSP90 chaperone/DNA topoisomerase II/histidine kinase"/>
    <property type="match status" value="1"/>
</dbReference>
<keyword evidence="11" id="KW-1185">Reference proteome</keyword>
<dbReference type="EC" id="2.7.13.3" evidence="2"/>
<comment type="caution">
    <text evidence="10">The sequence shown here is derived from an EMBL/GenBank/DDBJ whole genome shotgun (WGS) entry which is preliminary data.</text>
</comment>
<dbReference type="InterPro" id="IPR003594">
    <property type="entry name" value="HATPase_dom"/>
</dbReference>
<feature type="coiled-coil region" evidence="7">
    <location>
        <begin position="441"/>
        <end position="468"/>
    </location>
</feature>